<dbReference type="Pfam" id="PF01844">
    <property type="entry name" value="HNH"/>
    <property type="match status" value="1"/>
</dbReference>
<evidence type="ECO:0000313" key="4">
    <source>
        <dbReference type="Proteomes" id="UP000236990"/>
    </source>
</evidence>
<dbReference type="CDD" id="cd00085">
    <property type="entry name" value="HNHc"/>
    <property type="match status" value="1"/>
</dbReference>
<name>A0A2S3U2U2_LACPN</name>
<feature type="compositionally biased region" description="Basic and acidic residues" evidence="1">
    <location>
        <begin position="99"/>
        <end position="112"/>
    </location>
</feature>
<dbReference type="Gene3D" id="1.10.30.50">
    <property type="match status" value="1"/>
</dbReference>
<dbReference type="AlphaFoldDB" id="A0A2S3U2U2"/>
<organism evidence="3 4">
    <name type="scientific">Lactiplantibacillus plantarum subsp. plantarum</name>
    <dbReference type="NCBI Taxonomy" id="337330"/>
    <lineage>
        <taxon>Bacteria</taxon>
        <taxon>Bacillati</taxon>
        <taxon>Bacillota</taxon>
        <taxon>Bacilli</taxon>
        <taxon>Lactobacillales</taxon>
        <taxon>Lactobacillaceae</taxon>
        <taxon>Lactiplantibacillus</taxon>
    </lineage>
</organism>
<comment type="caution">
    <text evidence="3">The sequence shown here is derived from an EMBL/GenBank/DDBJ whole genome shotgun (WGS) entry which is preliminary data.</text>
</comment>
<dbReference type="InterPro" id="IPR003615">
    <property type="entry name" value="HNH_nuc"/>
</dbReference>
<evidence type="ECO:0000313" key="3">
    <source>
        <dbReference type="EMBL" id="POD82380.1"/>
    </source>
</evidence>
<dbReference type="InterPro" id="IPR002711">
    <property type="entry name" value="HNH"/>
</dbReference>
<dbReference type="Proteomes" id="UP000236990">
    <property type="component" value="Unassembled WGS sequence"/>
</dbReference>
<evidence type="ECO:0000259" key="2">
    <source>
        <dbReference type="SMART" id="SM00507"/>
    </source>
</evidence>
<accession>A0A2S3U2U2</accession>
<gene>
    <name evidence="3" type="ORF">S101258_02610</name>
</gene>
<feature type="domain" description="HNH nuclease" evidence="2">
    <location>
        <begin position="19"/>
        <end position="86"/>
    </location>
</feature>
<feature type="region of interest" description="Disordered" evidence="1">
    <location>
        <begin position="93"/>
        <end position="112"/>
    </location>
</feature>
<proteinExistence type="predicted"/>
<dbReference type="GO" id="GO:0003676">
    <property type="term" value="F:nucleic acid binding"/>
    <property type="evidence" value="ECO:0007669"/>
    <property type="project" value="InterPro"/>
</dbReference>
<evidence type="ECO:0000256" key="1">
    <source>
        <dbReference type="SAM" id="MobiDB-lite"/>
    </source>
</evidence>
<dbReference type="EMBL" id="NKCZ01000120">
    <property type="protein sequence ID" value="POD82380.1"/>
    <property type="molecule type" value="Genomic_DNA"/>
</dbReference>
<dbReference type="SMART" id="SM00507">
    <property type="entry name" value="HNHc"/>
    <property type="match status" value="1"/>
</dbReference>
<dbReference type="GO" id="GO:0004519">
    <property type="term" value="F:endonuclease activity"/>
    <property type="evidence" value="ECO:0007669"/>
    <property type="project" value="InterPro"/>
</dbReference>
<protein>
    <recommendedName>
        <fullName evidence="2">HNH nuclease domain-containing protein</fullName>
    </recommendedName>
</protein>
<sequence>MSWTTEQCHAFYGSVEWEHLRAAILKRDHYECVWCKRDGKVTRYGDVDSHGRPVVLEVDHIKELADYPELRTEPTNLRTLCKDCHNKRHHRMNYRSKHERKENRWSKDERWD</sequence>
<reference evidence="3 4" key="1">
    <citation type="submission" date="2017-06" db="EMBL/GenBank/DDBJ databases">
        <title>Genome sequence of Lactobacillus plantarum subsp. plantarum strain SRCM101258.</title>
        <authorList>
            <person name="Cho S.H."/>
        </authorList>
    </citation>
    <scope>NUCLEOTIDE SEQUENCE [LARGE SCALE GENOMIC DNA]</scope>
    <source>
        <strain evidence="3 4">SRCM101258</strain>
    </source>
</reference>
<dbReference type="GO" id="GO:0008270">
    <property type="term" value="F:zinc ion binding"/>
    <property type="evidence" value="ECO:0007669"/>
    <property type="project" value="InterPro"/>
</dbReference>